<keyword evidence="3" id="KW-0460">Magnesium</keyword>
<accession>A0ABS9ITN0</accession>
<comment type="caution">
    <text evidence="5">The sequence shown here is derived from an EMBL/GenBank/DDBJ whole genome shotgun (WGS) entry which is preliminary data.</text>
</comment>
<evidence type="ECO:0000259" key="4">
    <source>
        <dbReference type="Pfam" id="PF03328"/>
    </source>
</evidence>
<dbReference type="PIRSF" id="PIRSF015582">
    <property type="entry name" value="Cit_lyase_B"/>
    <property type="match status" value="1"/>
</dbReference>
<dbReference type="InterPro" id="IPR011206">
    <property type="entry name" value="Citrate_lyase_beta/mcl1/mcl2"/>
</dbReference>
<dbReference type="Gene3D" id="3.20.20.60">
    <property type="entry name" value="Phosphoenolpyruvate-binding domains"/>
    <property type="match status" value="1"/>
</dbReference>
<evidence type="ECO:0000313" key="6">
    <source>
        <dbReference type="Proteomes" id="UP001200110"/>
    </source>
</evidence>
<reference evidence="5 6" key="1">
    <citation type="submission" date="2022-01" db="EMBL/GenBank/DDBJ databases">
        <authorList>
            <person name="Huang Y."/>
        </authorList>
    </citation>
    <scope>NUCLEOTIDE SEQUENCE [LARGE SCALE GENOMIC DNA]</scope>
    <source>
        <strain evidence="5 6">HY366</strain>
    </source>
</reference>
<gene>
    <name evidence="5" type="ORF">L5G33_10665</name>
</gene>
<dbReference type="SUPFAM" id="SSF51621">
    <property type="entry name" value="Phosphoenolpyruvate/pyruvate domain"/>
    <property type="match status" value="1"/>
</dbReference>
<keyword evidence="6" id="KW-1185">Reference proteome</keyword>
<evidence type="ECO:0000313" key="5">
    <source>
        <dbReference type="EMBL" id="MCF8588920.1"/>
    </source>
</evidence>
<dbReference type="PANTHER" id="PTHR32308:SF0">
    <property type="entry name" value="HPCH_HPAI ALDOLASE_CITRATE LYASE DOMAIN-CONTAINING PROTEIN"/>
    <property type="match status" value="1"/>
</dbReference>
<organism evidence="5 6">
    <name type="scientific">Gordonia liuliyuniae</name>
    <dbReference type="NCBI Taxonomy" id="2911517"/>
    <lineage>
        <taxon>Bacteria</taxon>
        <taxon>Bacillati</taxon>
        <taxon>Actinomycetota</taxon>
        <taxon>Actinomycetes</taxon>
        <taxon>Mycobacteriales</taxon>
        <taxon>Gordoniaceae</taxon>
        <taxon>Gordonia</taxon>
    </lineage>
</organism>
<dbReference type="InterPro" id="IPR015813">
    <property type="entry name" value="Pyrv/PenolPyrv_kinase-like_dom"/>
</dbReference>
<protein>
    <submittedName>
        <fullName evidence="5">CoA ester lyase</fullName>
    </submittedName>
</protein>
<comment type="cofactor">
    <cofactor evidence="1">
        <name>Mg(2+)</name>
        <dbReference type="ChEBI" id="CHEBI:18420"/>
    </cofactor>
</comment>
<evidence type="ECO:0000256" key="1">
    <source>
        <dbReference type="ARBA" id="ARBA00001946"/>
    </source>
</evidence>
<dbReference type="PANTHER" id="PTHR32308">
    <property type="entry name" value="LYASE BETA SUBUNIT, PUTATIVE (AFU_ORTHOLOGUE AFUA_4G13030)-RELATED"/>
    <property type="match status" value="1"/>
</dbReference>
<evidence type="ECO:0000256" key="3">
    <source>
        <dbReference type="ARBA" id="ARBA00022842"/>
    </source>
</evidence>
<dbReference type="InterPro" id="IPR005000">
    <property type="entry name" value="Aldolase/citrate-lyase_domain"/>
</dbReference>
<keyword evidence="5" id="KW-0456">Lyase</keyword>
<evidence type="ECO:0000256" key="2">
    <source>
        <dbReference type="ARBA" id="ARBA00022723"/>
    </source>
</evidence>
<keyword evidence="2" id="KW-0479">Metal-binding</keyword>
<dbReference type="Proteomes" id="UP001200110">
    <property type="component" value="Unassembled WGS sequence"/>
</dbReference>
<feature type="domain" description="HpcH/HpaI aldolase/citrate lyase" evidence="4">
    <location>
        <begin position="9"/>
        <end position="210"/>
    </location>
</feature>
<dbReference type="Pfam" id="PF03328">
    <property type="entry name" value="HpcH_HpaI"/>
    <property type="match status" value="1"/>
</dbReference>
<name>A0ABS9ITN0_9ACTN</name>
<dbReference type="InterPro" id="IPR040442">
    <property type="entry name" value="Pyrv_kinase-like_dom_sf"/>
</dbReference>
<sequence>MTAAATASTLLFVPGDRPNRFDKAAGAGADLVVLDLEDAVGADAKPAARRNIAEWAARNACAVRVNGARTEWFHDDLRSLVGTGAAVMLPEAENLADLAMISDVLGIDTAVIALIESARGVLNAAALAAAPNVVRLGVGTFDLAAQLGIDPLDTEALLPTRGALVLASAAARLAGPVDGVTAAIDDPDRLAADTTYARRLGFTGKLCIHPRQLAPVASSFAPSDDQLAWAQRIVDAFDAPAGSTTAGSSPAVAQVDGEMVDKPVVDRARAILARR</sequence>
<proteinExistence type="predicted"/>
<dbReference type="RefSeq" id="WP_236998145.1">
    <property type="nucleotide sequence ID" value="NZ_JAKKOR010000007.1"/>
</dbReference>
<dbReference type="GO" id="GO:0016829">
    <property type="term" value="F:lyase activity"/>
    <property type="evidence" value="ECO:0007669"/>
    <property type="project" value="UniProtKB-KW"/>
</dbReference>
<dbReference type="EMBL" id="JAKKOR010000007">
    <property type="protein sequence ID" value="MCF8588920.1"/>
    <property type="molecule type" value="Genomic_DNA"/>
</dbReference>